<dbReference type="InterPro" id="IPR035907">
    <property type="entry name" value="Hppk_sf"/>
</dbReference>
<dbReference type="PANTHER" id="PTHR43071">
    <property type="entry name" value="2-AMINO-4-HYDROXY-6-HYDROXYMETHYLDIHYDROPTERIDINE PYROPHOSPHOKINASE"/>
    <property type="match status" value="1"/>
</dbReference>
<dbReference type="PANTHER" id="PTHR43071:SF1">
    <property type="entry name" value="2-AMINO-4-HYDROXY-6-HYDROXYMETHYLDIHYDROPTERIDINE PYROPHOSPHOKINASE"/>
    <property type="match status" value="1"/>
</dbReference>
<dbReference type="PROSITE" id="PS00794">
    <property type="entry name" value="HPPK"/>
    <property type="match status" value="1"/>
</dbReference>
<keyword evidence="11" id="KW-1185">Reference proteome</keyword>
<dbReference type="EC" id="2.7.6.3" evidence="3"/>
<keyword evidence="8" id="KW-0289">Folate biosynthesis</keyword>
<keyword evidence="7" id="KW-0067">ATP-binding</keyword>
<dbReference type="EMBL" id="JACSQA010000044">
    <property type="protein sequence ID" value="MBD8028537.1"/>
    <property type="molecule type" value="Genomic_DNA"/>
</dbReference>
<reference evidence="10 11" key="1">
    <citation type="submission" date="2020-08" db="EMBL/GenBank/DDBJ databases">
        <title>A Genomic Blueprint of the Chicken Gut Microbiome.</title>
        <authorList>
            <person name="Gilroy R."/>
            <person name="Ravi A."/>
            <person name="Getino M."/>
            <person name="Pursley I."/>
            <person name="Horton D.L."/>
            <person name="Alikhan N.-F."/>
            <person name="Baker D."/>
            <person name="Gharbi K."/>
            <person name="Hall N."/>
            <person name="Watson M."/>
            <person name="Adriaenssens E.M."/>
            <person name="Foster-Nyarko E."/>
            <person name="Jarju S."/>
            <person name="Secka A."/>
            <person name="Antonio M."/>
            <person name="Oren A."/>
            <person name="Chaudhuri R."/>
            <person name="La Ragione R.M."/>
            <person name="Hildebrand F."/>
            <person name="Pallen M.J."/>
        </authorList>
    </citation>
    <scope>NUCLEOTIDE SEQUENCE [LARGE SCALE GENOMIC DNA]</scope>
    <source>
        <strain evidence="10 11">Re31</strain>
    </source>
</reference>
<comment type="catalytic activity">
    <reaction evidence="1">
        <text>6-hydroxymethyl-7,8-dihydropterin + ATP = (7,8-dihydropterin-6-yl)methyl diphosphate + AMP + H(+)</text>
        <dbReference type="Rhea" id="RHEA:11412"/>
        <dbReference type="ChEBI" id="CHEBI:15378"/>
        <dbReference type="ChEBI" id="CHEBI:30616"/>
        <dbReference type="ChEBI" id="CHEBI:44841"/>
        <dbReference type="ChEBI" id="CHEBI:72950"/>
        <dbReference type="ChEBI" id="CHEBI:456215"/>
        <dbReference type="EC" id="2.7.6.3"/>
    </reaction>
</comment>
<evidence type="ECO:0000259" key="9">
    <source>
        <dbReference type="PROSITE" id="PS00794"/>
    </source>
</evidence>
<evidence type="ECO:0000256" key="8">
    <source>
        <dbReference type="ARBA" id="ARBA00022909"/>
    </source>
</evidence>
<organism evidence="10 11">
    <name type="scientific">Ureibacillus galli</name>
    <dbReference type="NCBI Taxonomy" id="2762222"/>
    <lineage>
        <taxon>Bacteria</taxon>
        <taxon>Bacillati</taxon>
        <taxon>Bacillota</taxon>
        <taxon>Bacilli</taxon>
        <taxon>Bacillales</taxon>
        <taxon>Caryophanaceae</taxon>
        <taxon>Ureibacillus</taxon>
    </lineage>
</organism>
<evidence type="ECO:0000256" key="2">
    <source>
        <dbReference type="ARBA" id="ARBA00005051"/>
    </source>
</evidence>
<dbReference type="Pfam" id="PF01288">
    <property type="entry name" value="HPPK"/>
    <property type="match status" value="1"/>
</dbReference>
<feature type="domain" description="7,8-dihydro-6-hydroxymethylpterin-pyrophosphokinase" evidence="9">
    <location>
        <begin position="88"/>
        <end position="99"/>
    </location>
</feature>
<dbReference type="GO" id="GO:0003848">
    <property type="term" value="F:2-amino-4-hydroxy-6-hydroxymethyldihydropteridine diphosphokinase activity"/>
    <property type="evidence" value="ECO:0007669"/>
    <property type="project" value="UniProtKB-EC"/>
</dbReference>
<dbReference type="Proteomes" id="UP000640930">
    <property type="component" value="Unassembled WGS sequence"/>
</dbReference>
<dbReference type="NCBIfam" id="TIGR01498">
    <property type="entry name" value="folK"/>
    <property type="match status" value="1"/>
</dbReference>
<evidence type="ECO:0000256" key="1">
    <source>
        <dbReference type="ARBA" id="ARBA00000198"/>
    </source>
</evidence>
<gene>
    <name evidence="10" type="primary">folK</name>
    <name evidence="10" type="ORF">H9636_18040</name>
</gene>
<dbReference type="InterPro" id="IPR000550">
    <property type="entry name" value="Hppk"/>
</dbReference>
<comment type="pathway">
    <text evidence="2">Cofactor biosynthesis; tetrahydrofolate biosynthesis; 2-amino-4-hydroxy-6-hydroxymethyl-7,8-dihydropteridine diphosphate from 7,8-dihydroneopterin triphosphate: step 4/4.</text>
</comment>
<keyword evidence="5" id="KW-0547">Nucleotide-binding</keyword>
<protein>
    <recommendedName>
        <fullName evidence="3">2-amino-4-hydroxy-6-hydroxymethyldihydropteridine diphosphokinase</fullName>
        <ecNumber evidence="3">2.7.6.3</ecNumber>
    </recommendedName>
</protein>
<dbReference type="Gene3D" id="3.30.70.560">
    <property type="entry name" value="7,8-Dihydro-6-hydroxymethylpterin-pyrophosphokinase HPPK"/>
    <property type="match status" value="1"/>
</dbReference>
<keyword evidence="6" id="KW-0418">Kinase</keyword>
<sequence>MNNVYLSIGTNIGDREQNLKHAIKMLQGTKDITVKAISSIYETAPVGYINQPSFLNIAVFIQTALSAYETLEVCQSIENELGRVREIRWGPRIIDLDILLFNNENIEVENLMIPHPRMYERAFVLVPLHEIMQHPLTEQLRLVEASVQSMDLQKEGILKWKHINNINEFTRAEESK</sequence>
<proteinExistence type="predicted"/>
<evidence type="ECO:0000313" key="10">
    <source>
        <dbReference type="EMBL" id="MBD8028537.1"/>
    </source>
</evidence>
<comment type="caution">
    <text evidence="10">The sequence shown here is derived from an EMBL/GenBank/DDBJ whole genome shotgun (WGS) entry which is preliminary data.</text>
</comment>
<dbReference type="SUPFAM" id="SSF55083">
    <property type="entry name" value="6-hydroxymethyl-7,8-dihydropterin pyrophosphokinase, HPPK"/>
    <property type="match status" value="1"/>
</dbReference>
<evidence type="ECO:0000256" key="6">
    <source>
        <dbReference type="ARBA" id="ARBA00022777"/>
    </source>
</evidence>
<evidence type="ECO:0000256" key="4">
    <source>
        <dbReference type="ARBA" id="ARBA00022679"/>
    </source>
</evidence>
<evidence type="ECO:0000313" key="11">
    <source>
        <dbReference type="Proteomes" id="UP000640930"/>
    </source>
</evidence>
<accession>A0ABR8XH26</accession>
<evidence type="ECO:0000256" key="3">
    <source>
        <dbReference type="ARBA" id="ARBA00013253"/>
    </source>
</evidence>
<keyword evidence="4 10" id="KW-0808">Transferase</keyword>
<dbReference type="CDD" id="cd00483">
    <property type="entry name" value="HPPK"/>
    <property type="match status" value="1"/>
</dbReference>
<evidence type="ECO:0000256" key="7">
    <source>
        <dbReference type="ARBA" id="ARBA00022840"/>
    </source>
</evidence>
<dbReference type="RefSeq" id="WP_191708934.1">
    <property type="nucleotide sequence ID" value="NZ_JACSQA010000044.1"/>
</dbReference>
<name>A0ABR8XH26_9BACL</name>
<evidence type="ECO:0000256" key="5">
    <source>
        <dbReference type="ARBA" id="ARBA00022741"/>
    </source>
</evidence>